<dbReference type="PROSITE" id="PS51387">
    <property type="entry name" value="FAD_PCMH"/>
    <property type="match status" value="1"/>
</dbReference>
<dbReference type="InterPro" id="IPR036318">
    <property type="entry name" value="FAD-bd_PCMH-like_sf"/>
</dbReference>
<dbReference type="InterPro" id="IPR016169">
    <property type="entry name" value="FAD-bd_PCMH_sub2"/>
</dbReference>
<dbReference type="Proteomes" id="UP001175261">
    <property type="component" value="Unassembled WGS sequence"/>
</dbReference>
<feature type="domain" description="FAD-binding PCMH-type" evidence="6">
    <location>
        <begin position="57"/>
        <end position="229"/>
    </location>
</feature>
<feature type="signal peptide" evidence="5">
    <location>
        <begin position="1"/>
        <end position="20"/>
    </location>
</feature>
<proteinExistence type="inferred from homology"/>
<dbReference type="InterPro" id="IPR016166">
    <property type="entry name" value="FAD-bd_PCMH"/>
</dbReference>
<dbReference type="EMBL" id="JAPDFR010000001">
    <property type="protein sequence ID" value="KAK0391208.1"/>
    <property type="molecule type" value="Genomic_DNA"/>
</dbReference>
<accession>A0AA39GPJ8</accession>
<evidence type="ECO:0000256" key="5">
    <source>
        <dbReference type="SAM" id="SignalP"/>
    </source>
</evidence>
<evidence type="ECO:0000256" key="4">
    <source>
        <dbReference type="ARBA" id="ARBA00023002"/>
    </source>
</evidence>
<keyword evidence="5" id="KW-0732">Signal</keyword>
<dbReference type="InterPro" id="IPR006094">
    <property type="entry name" value="Oxid_FAD_bind_N"/>
</dbReference>
<dbReference type="Gene3D" id="3.30.465.10">
    <property type="match status" value="1"/>
</dbReference>
<dbReference type="AlphaFoldDB" id="A0AA39GPJ8"/>
<dbReference type="PANTHER" id="PTHR42973">
    <property type="entry name" value="BINDING OXIDOREDUCTASE, PUTATIVE (AFU_ORTHOLOGUE AFUA_1G17690)-RELATED"/>
    <property type="match status" value="1"/>
</dbReference>
<dbReference type="InterPro" id="IPR050416">
    <property type="entry name" value="FAD-linked_Oxidoreductase"/>
</dbReference>
<gene>
    <name evidence="7" type="ORF">NLU13_0709</name>
</gene>
<dbReference type="SUPFAM" id="SSF56176">
    <property type="entry name" value="FAD-binding/transporter-associated domain-like"/>
    <property type="match status" value="1"/>
</dbReference>
<protein>
    <recommendedName>
        <fullName evidence="6">FAD-binding PCMH-type domain-containing protein</fullName>
    </recommendedName>
</protein>
<dbReference type="GO" id="GO:0071949">
    <property type="term" value="F:FAD binding"/>
    <property type="evidence" value="ECO:0007669"/>
    <property type="project" value="InterPro"/>
</dbReference>
<evidence type="ECO:0000256" key="2">
    <source>
        <dbReference type="ARBA" id="ARBA00022630"/>
    </source>
</evidence>
<organism evidence="7 8">
    <name type="scientific">Sarocladium strictum</name>
    <name type="common">Black bundle disease fungus</name>
    <name type="synonym">Acremonium strictum</name>
    <dbReference type="NCBI Taxonomy" id="5046"/>
    <lineage>
        <taxon>Eukaryota</taxon>
        <taxon>Fungi</taxon>
        <taxon>Dikarya</taxon>
        <taxon>Ascomycota</taxon>
        <taxon>Pezizomycotina</taxon>
        <taxon>Sordariomycetes</taxon>
        <taxon>Hypocreomycetidae</taxon>
        <taxon>Hypocreales</taxon>
        <taxon>Sarocladiaceae</taxon>
        <taxon>Sarocladium</taxon>
    </lineage>
</organism>
<evidence type="ECO:0000313" key="7">
    <source>
        <dbReference type="EMBL" id="KAK0391208.1"/>
    </source>
</evidence>
<dbReference type="GO" id="GO:0016491">
    <property type="term" value="F:oxidoreductase activity"/>
    <property type="evidence" value="ECO:0007669"/>
    <property type="project" value="UniProtKB-KW"/>
</dbReference>
<evidence type="ECO:0000313" key="8">
    <source>
        <dbReference type="Proteomes" id="UP001175261"/>
    </source>
</evidence>
<keyword evidence="8" id="KW-1185">Reference proteome</keyword>
<reference evidence="7" key="1">
    <citation type="submission" date="2022-10" db="EMBL/GenBank/DDBJ databases">
        <title>Determination and structural analysis of whole genome sequence of Sarocladium strictum F4-1.</title>
        <authorList>
            <person name="Hu L."/>
            <person name="Jiang Y."/>
        </authorList>
    </citation>
    <scope>NUCLEOTIDE SEQUENCE</scope>
    <source>
        <strain evidence="7">F4-1</strain>
    </source>
</reference>
<feature type="chain" id="PRO_5041336101" description="FAD-binding PCMH-type domain-containing protein" evidence="5">
    <location>
        <begin position="21"/>
        <end position="496"/>
    </location>
</feature>
<keyword evidence="3" id="KW-0274">FAD</keyword>
<keyword evidence="2" id="KW-0285">Flavoprotein</keyword>
<comment type="caution">
    <text evidence="7">The sequence shown here is derived from an EMBL/GenBank/DDBJ whole genome shotgun (WGS) entry which is preliminary data.</text>
</comment>
<dbReference type="PANTHER" id="PTHR42973:SF54">
    <property type="entry name" value="FAD-BINDING PCMH-TYPE DOMAIN-CONTAINING PROTEIN"/>
    <property type="match status" value="1"/>
</dbReference>
<sequence length="496" mass="54453">MRVTLGSLALAAAGLTQVTAKKGSACSKLAKLFPDEVAFPNTEAYEQSSNYWSGRQTEQTPQCYVTPRSTEDVSKIVKTLVGEKTQFTVKSGGHTAFAGGSNTNTGVTIDMIKLNEVTVSADRKTASIGPGNRWGDVYKALDPQGLAVVGGRVSTVGVGGLLLGGGISWFSGKKGLACDQVRAYEVVLSSGEVVIASPTKNQELYRALRGGGGSNFGIVTRFDLVAFEQDKFWAQMLYLPAQLNQTIIELYTRMVRDQMHKDPGAHSFLVLTYDPDSGADIIFPYFSHQTVPPNGGIPPIFQPYQSLPNAFVNQTIVEQASGHALAIGDVPGNRQDWWTTSVKVKASETFLQIAQLHKDSLARLVKAAGSSYMTSVLEFQPMTFNMLEAGLKNGGNSLGLSPEDGPFMIIAWNPIWSDPSLDKLVEKTAKEFISKVEKLTKEEKVYEAYKYMNYASDKQDVLRSYGKENYDRLKEAAKRYDPKKLLKTYWKGYHKL</sequence>
<dbReference type="Pfam" id="PF01565">
    <property type="entry name" value="FAD_binding_4"/>
    <property type="match status" value="1"/>
</dbReference>
<comment type="similarity">
    <text evidence="1">Belongs to the oxygen-dependent FAD-linked oxidoreductase family.</text>
</comment>
<evidence type="ECO:0000256" key="3">
    <source>
        <dbReference type="ARBA" id="ARBA00022827"/>
    </source>
</evidence>
<evidence type="ECO:0000259" key="6">
    <source>
        <dbReference type="PROSITE" id="PS51387"/>
    </source>
</evidence>
<name>A0AA39GPJ8_SARSR</name>
<evidence type="ECO:0000256" key="1">
    <source>
        <dbReference type="ARBA" id="ARBA00005466"/>
    </source>
</evidence>
<keyword evidence="4" id="KW-0560">Oxidoreductase</keyword>